<dbReference type="InterPro" id="IPR053067">
    <property type="entry name" value="SUSD3"/>
</dbReference>
<evidence type="ECO:0000256" key="1">
    <source>
        <dbReference type="ARBA" id="ARBA00023157"/>
    </source>
</evidence>
<dbReference type="CDD" id="cd00033">
    <property type="entry name" value="CCP"/>
    <property type="match status" value="1"/>
</dbReference>
<dbReference type="InterPro" id="IPR035976">
    <property type="entry name" value="Sushi/SCR/CCP_sf"/>
</dbReference>
<evidence type="ECO:0000256" key="2">
    <source>
        <dbReference type="PROSITE-ProRule" id="PRU00302"/>
    </source>
</evidence>
<dbReference type="SMART" id="SM00032">
    <property type="entry name" value="CCP"/>
    <property type="match status" value="1"/>
</dbReference>
<reference evidence="7 8" key="1">
    <citation type="submission" date="2024-09" db="EMBL/GenBank/DDBJ databases">
        <title>A chromosome-level genome assembly of Gray's grenadier anchovy, Coilia grayii.</title>
        <authorList>
            <person name="Fu Z."/>
        </authorList>
    </citation>
    <scope>NUCLEOTIDE SEQUENCE [LARGE SCALE GENOMIC DNA]</scope>
    <source>
        <strain evidence="7">G4</strain>
        <tissue evidence="7">Muscle</tissue>
    </source>
</reference>
<dbReference type="InterPro" id="IPR000436">
    <property type="entry name" value="Sushi_SCR_CCP_dom"/>
</dbReference>
<comment type="caution">
    <text evidence="7">The sequence shown here is derived from an EMBL/GenBank/DDBJ whole genome shotgun (WGS) entry which is preliminary data.</text>
</comment>
<evidence type="ECO:0000259" key="6">
    <source>
        <dbReference type="PROSITE" id="PS50923"/>
    </source>
</evidence>
<feature type="transmembrane region" description="Helical" evidence="4">
    <location>
        <begin position="139"/>
        <end position="163"/>
    </location>
</feature>
<dbReference type="Proteomes" id="UP001591681">
    <property type="component" value="Unassembled WGS sequence"/>
</dbReference>
<keyword evidence="5" id="KW-0732">Signal</keyword>
<comment type="caution">
    <text evidence="2">Lacks conserved residue(s) required for the propagation of feature annotation.</text>
</comment>
<keyword evidence="4" id="KW-0472">Membrane</keyword>
<keyword evidence="1 2" id="KW-1015">Disulfide bond</keyword>
<evidence type="ECO:0000313" key="7">
    <source>
        <dbReference type="EMBL" id="KAL2093061.1"/>
    </source>
</evidence>
<proteinExistence type="predicted"/>
<feature type="chain" id="PRO_5044856867" description="Sushi domain-containing protein" evidence="5">
    <location>
        <begin position="24"/>
        <end position="297"/>
    </location>
</feature>
<dbReference type="AlphaFoldDB" id="A0ABD1K1Y3"/>
<keyword evidence="4" id="KW-1133">Transmembrane helix</keyword>
<feature type="region of interest" description="Disordered" evidence="3">
    <location>
        <begin position="170"/>
        <end position="196"/>
    </location>
</feature>
<feature type="domain" description="Sushi" evidence="6">
    <location>
        <begin position="65"/>
        <end position="128"/>
    </location>
</feature>
<evidence type="ECO:0000256" key="4">
    <source>
        <dbReference type="SAM" id="Phobius"/>
    </source>
</evidence>
<dbReference type="PROSITE" id="PS50923">
    <property type="entry name" value="SUSHI"/>
    <property type="match status" value="1"/>
</dbReference>
<organism evidence="7 8">
    <name type="scientific">Coilia grayii</name>
    <name type="common">Gray's grenadier anchovy</name>
    <dbReference type="NCBI Taxonomy" id="363190"/>
    <lineage>
        <taxon>Eukaryota</taxon>
        <taxon>Metazoa</taxon>
        <taxon>Chordata</taxon>
        <taxon>Craniata</taxon>
        <taxon>Vertebrata</taxon>
        <taxon>Euteleostomi</taxon>
        <taxon>Actinopterygii</taxon>
        <taxon>Neopterygii</taxon>
        <taxon>Teleostei</taxon>
        <taxon>Clupei</taxon>
        <taxon>Clupeiformes</taxon>
        <taxon>Clupeoidei</taxon>
        <taxon>Engraulidae</taxon>
        <taxon>Coilinae</taxon>
        <taxon>Coilia</taxon>
    </lineage>
</organism>
<dbReference type="EMBL" id="JBHFQA010000009">
    <property type="protein sequence ID" value="KAL2093061.1"/>
    <property type="molecule type" value="Genomic_DNA"/>
</dbReference>
<keyword evidence="2" id="KW-0768">Sushi</keyword>
<feature type="disulfide bond" evidence="2">
    <location>
        <begin position="67"/>
        <end position="110"/>
    </location>
</feature>
<feature type="compositionally biased region" description="Basic residues" evidence="3">
    <location>
        <begin position="170"/>
        <end position="190"/>
    </location>
</feature>
<accession>A0ABD1K1Y3</accession>
<name>A0ABD1K1Y3_9TELE</name>
<protein>
    <recommendedName>
        <fullName evidence="6">Sushi domain-containing protein</fullName>
    </recommendedName>
</protein>
<dbReference type="Pfam" id="PF00084">
    <property type="entry name" value="Sushi"/>
    <property type="match status" value="1"/>
</dbReference>
<dbReference type="PANTHER" id="PTHR46879:SF2">
    <property type="entry name" value="MICROTUBULE-ASSOCIATED SERINE_THREONINE-PROTEIN KINASE 3"/>
    <property type="match status" value="1"/>
</dbReference>
<evidence type="ECO:0000256" key="5">
    <source>
        <dbReference type="SAM" id="SignalP"/>
    </source>
</evidence>
<evidence type="ECO:0000313" key="8">
    <source>
        <dbReference type="Proteomes" id="UP001591681"/>
    </source>
</evidence>
<keyword evidence="4" id="KW-0812">Transmembrane</keyword>
<dbReference type="Gene3D" id="2.10.70.10">
    <property type="entry name" value="Complement Module, domain 1"/>
    <property type="match status" value="1"/>
</dbReference>
<sequence length="297" mass="32300">MGVLLPLGMRMLWPLLLCGVSVGVSSTFGASVSPILQQTTAEPTIEEEQLNVTDTASTTDTGAGLSCGSLLPPRRGSYYVEHGTGASLGSVLVFWCREGYQLVGRERLSCILHNGAARWSHSRPACEGLPVPDGHGLRMAIVVSAVSGVVIIFLTVAFVVCCMRDQQQVKKKKSQRSGRSRARQGRRSTPRRSAAWLEREPGDWEVFPPPKIYNLSQQLEPPHAATGSPAYGPTRGYENRGYLRSQDSLVRSPAAGMYRSEAQLYSHLVLQRATPDSPAYLHISAPPTLKAPQHPRA</sequence>
<dbReference type="SUPFAM" id="SSF57535">
    <property type="entry name" value="Complement control module/SCR domain"/>
    <property type="match status" value="1"/>
</dbReference>
<evidence type="ECO:0000256" key="3">
    <source>
        <dbReference type="SAM" id="MobiDB-lite"/>
    </source>
</evidence>
<dbReference type="PANTHER" id="PTHR46879">
    <property type="entry name" value="SUSHI DOMAIN-CONTAINING PROTEIN 3"/>
    <property type="match status" value="1"/>
</dbReference>
<keyword evidence="8" id="KW-1185">Reference proteome</keyword>
<feature type="signal peptide" evidence="5">
    <location>
        <begin position="1"/>
        <end position="23"/>
    </location>
</feature>
<gene>
    <name evidence="7" type="ORF">ACEWY4_010373</name>
</gene>